<sequence>MPTQDRQRNTTRIFNTKKANWHAFRDELVRQLKVRNIDKNEISNITTKEILELTISKYIDSIRQTCEKTIPLIKHKIKPKITWWNKELEILKREMNTKKRRIQCAAPSRRGWVVSEFLEAKAKYEEEAKKAQTESWKNFCIKQDRESMWDSIYRVIAKTSKKYEDQPLVRNEIDMSAEESVKWLADTFFPEDREEEDNADHQQTRRSANKEELPETYEIDPPFTIAELNYVVNSLNPKKAPGPDGFTADICSVAISQDPDIFLNIVNKCLHLSHFPVPWKEARVIVLRKPGKDDYSTPKSYRPIGLLSILGKVLEKMLIRRIRWHLLPKSNPRQYGFIPQRSTEDSLYDLLQHIKHNLKKKLINVVVSLDIEGAFDSAWWPAIRCRLAEKCCPLNLRNIVESYLEDRLVCVAYAGAEHTKNMSKGCVQGSIGGPTFWNLLLDPLLDGLERRGVYCQAFADDIVLIFSGETASIIQEQANNTLAYVHEWGVRNKLRFAPHKTNAMVITKKLKYDTPHMHMGGTDIRLVEEQKILGLTIDRKLTFHKHVLTICRKAANIYKQLSRAAKIEWGLNPAIIRTIYVAVIEPIILYAASAWATAAEKINIQKQLNVIQRGFAQKMCKTYRTVSLNAALILARLLPLDLRVQEAASLYEAKRGKPQEKIGYREIEGRISFLKAEHPAREVEISFEYLEDMEPETLKNLNIKGEQIYTDGSKIDGNTAAVTKIFLPDADRAYRLLQKLDLSPIIVQVITGHGGFASYLNRFKCKDSPECICDSEKEETVEHLLLECPKNIEKRLKLEIITNIKLKVENICVLLECKRHRNKFIEYCIDIAKEAINRNKTR</sequence>
<feature type="domain" description="Reverse transcriptase" evidence="2">
    <location>
        <begin position="268"/>
        <end position="537"/>
    </location>
</feature>
<dbReference type="CDD" id="cd01650">
    <property type="entry name" value="RT_nLTR_like"/>
    <property type="match status" value="1"/>
</dbReference>
<dbReference type="GO" id="GO:0071897">
    <property type="term" value="P:DNA biosynthetic process"/>
    <property type="evidence" value="ECO:0007669"/>
    <property type="project" value="UniProtKB-ARBA"/>
</dbReference>
<proteinExistence type="predicted"/>
<name>A0AAV1KIC3_9NEOP</name>
<dbReference type="Pfam" id="PF00078">
    <property type="entry name" value="RVT_1"/>
    <property type="match status" value="1"/>
</dbReference>
<accession>A0AAV1KIC3</accession>
<evidence type="ECO:0000256" key="1">
    <source>
        <dbReference type="SAM" id="MobiDB-lite"/>
    </source>
</evidence>
<dbReference type="PROSITE" id="PS50878">
    <property type="entry name" value="RT_POL"/>
    <property type="match status" value="1"/>
</dbReference>
<dbReference type="AlphaFoldDB" id="A0AAV1KIC3"/>
<dbReference type="PANTHER" id="PTHR33481:SF1">
    <property type="entry name" value="ENDONUCLEASE_EXONUCLEASE_PHOSPHATASE DOMAIN-CONTAINING PROTEIN-RELATED"/>
    <property type="match status" value="1"/>
</dbReference>
<dbReference type="SUPFAM" id="SSF56672">
    <property type="entry name" value="DNA/RNA polymerases"/>
    <property type="match status" value="1"/>
</dbReference>
<dbReference type="Proteomes" id="UP001314205">
    <property type="component" value="Unassembled WGS sequence"/>
</dbReference>
<dbReference type="InterPro" id="IPR043502">
    <property type="entry name" value="DNA/RNA_pol_sf"/>
</dbReference>
<comment type="caution">
    <text evidence="3">The sequence shown here is derived from an EMBL/GenBank/DDBJ whole genome shotgun (WGS) entry which is preliminary data.</text>
</comment>
<dbReference type="EMBL" id="CAVLGL010000046">
    <property type="protein sequence ID" value="CAK1582423.1"/>
    <property type="molecule type" value="Genomic_DNA"/>
</dbReference>
<organism evidence="3 4">
    <name type="scientific">Parnassius mnemosyne</name>
    <name type="common">clouded apollo</name>
    <dbReference type="NCBI Taxonomy" id="213953"/>
    <lineage>
        <taxon>Eukaryota</taxon>
        <taxon>Metazoa</taxon>
        <taxon>Ecdysozoa</taxon>
        <taxon>Arthropoda</taxon>
        <taxon>Hexapoda</taxon>
        <taxon>Insecta</taxon>
        <taxon>Pterygota</taxon>
        <taxon>Neoptera</taxon>
        <taxon>Endopterygota</taxon>
        <taxon>Lepidoptera</taxon>
        <taxon>Glossata</taxon>
        <taxon>Ditrysia</taxon>
        <taxon>Papilionoidea</taxon>
        <taxon>Papilionidae</taxon>
        <taxon>Parnassiinae</taxon>
        <taxon>Parnassini</taxon>
        <taxon>Parnassius</taxon>
        <taxon>Driopa</taxon>
    </lineage>
</organism>
<evidence type="ECO:0000313" key="3">
    <source>
        <dbReference type="EMBL" id="CAK1582423.1"/>
    </source>
</evidence>
<keyword evidence="4" id="KW-1185">Reference proteome</keyword>
<evidence type="ECO:0000313" key="4">
    <source>
        <dbReference type="Proteomes" id="UP001314205"/>
    </source>
</evidence>
<feature type="region of interest" description="Disordered" evidence="1">
    <location>
        <begin position="193"/>
        <end position="213"/>
    </location>
</feature>
<dbReference type="PANTHER" id="PTHR33481">
    <property type="entry name" value="REVERSE TRANSCRIPTASE"/>
    <property type="match status" value="1"/>
</dbReference>
<evidence type="ECO:0000259" key="2">
    <source>
        <dbReference type="PROSITE" id="PS50878"/>
    </source>
</evidence>
<feature type="compositionally biased region" description="Basic and acidic residues" evidence="1">
    <location>
        <begin position="199"/>
        <end position="213"/>
    </location>
</feature>
<dbReference type="InterPro" id="IPR000477">
    <property type="entry name" value="RT_dom"/>
</dbReference>
<reference evidence="3 4" key="1">
    <citation type="submission" date="2023-11" db="EMBL/GenBank/DDBJ databases">
        <authorList>
            <person name="Hedman E."/>
            <person name="Englund M."/>
            <person name="Stromberg M."/>
            <person name="Nyberg Akerstrom W."/>
            <person name="Nylinder S."/>
            <person name="Jareborg N."/>
            <person name="Kallberg Y."/>
            <person name="Kronander E."/>
        </authorList>
    </citation>
    <scope>NUCLEOTIDE SEQUENCE [LARGE SCALE GENOMIC DNA]</scope>
</reference>
<gene>
    <name evidence="3" type="ORF">PARMNEM_LOCUS3951</name>
</gene>
<protein>
    <recommendedName>
        <fullName evidence="2">Reverse transcriptase domain-containing protein</fullName>
    </recommendedName>
</protein>